<dbReference type="RefSeq" id="WP_419192517.1">
    <property type="nucleotide sequence ID" value="NZ_CP036279.1"/>
</dbReference>
<sequence length="78" mass="8615">MIDEIKGRRNFAANLRARMEELSLSQSELARRANVKQPQISEYIRGNQSPSLFAALRIAEAVSLSIEDLCVAPLAQAS</sequence>
<feature type="domain" description="HTH cro/C1-type" evidence="1">
    <location>
        <begin position="15"/>
        <end position="69"/>
    </location>
</feature>
<proteinExistence type="predicted"/>
<evidence type="ECO:0000313" key="2">
    <source>
        <dbReference type="EMBL" id="QDU62128.1"/>
    </source>
</evidence>
<accession>A0A518B573</accession>
<evidence type="ECO:0000313" key="3">
    <source>
        <dbReference type="Proteomes" id="UP000317093"/>
    </source>
</evidence>
<dbReference type="Gene3D" id="1.10.260.40">
    <property type="entry name" value="lambda repressor-like DNA-binding domains"/>
    <property type="match status" value="1"/>
</dbReference>
<dbReference type="CDD" id="cd00093">
    <property type="entry name" value="HTH_XRE"/>
    <property type="match status" value="1"/>
</dbReference>
<dbReference type="SUPFAM" id="SSF47413">
    <property type="entry name" value="lambda repressor-like DNA-binding domains"/>
    <property type="match status" value="1"/>
</dbReference>
<dbReference type="SMART" id="SM00530">
    <property type="entry name" value="HTH_XRE"/>
    <property type="match status" value="1"/>
</dbReference>
<dbReference type="InterPro" id="IPR001387">
    <property type="entry name" value="Cro/C1-type_HTH"/>
</dbReference>
<name>A0A518B573_9BACT</name>
<reference evidence="2 3" key="1">
    <citation type="submission" date="2019-02" db="EMBL/GenBank/DDBJ databases">
        <title>Deep-cultivation of Planctomycetes and their phenomic and genomic characterization uncovers novel biology.</title>
        <authorList>
            <person name="Wiegand S."/>
            <person name="Jogler M."/>
            <person name="Boedeker C."/>
            <person name="Pinto D."/>
            <person name="Vollmers J."/>
            <person name="Rivas-Marin E."/>
            <person name="Kohn T."/>
            <person name="Peeters S.H."/>
            <person name="Heuer A."/>
            <person name="Rast P."/>
            <person name="Oberbeckmann S."/>
            <person name="Bunk B."/>
            <person name="Jeske O."/>
            <person name="Meyerdierks A."/>
            <person name="Storesund J.E."/>
            <person name="Kallscheuer N."/>
            <person name="Luecker S."/>
            <person name="Lage O.M."/>
            <person name="Pohl T."/>
            <person name="Merkel B.J."/>
            <person name="Hornburger P."/>
            <person name="Mueller R.-W."/>
            <person name="Bruemmer F."/>
            <person name="Labrenz M."/>
            <person name="Spormann A.M."/>
            <person name="Op den Camp H."/>
            <person name="Overmann J."/>
            <person name="Amann R."/>
            <person name="Jetten M.S.M."/>
            <person name="Mascher T."/>
            <person name="Medema M.H."/>
            <person name="Devos D.P."/>
            <person name="Kaster A.-K."/>
            <person name="Ovreas L."/>
            <person name="Rohde M."/>
            <person name="Galperin M.Y."/>
            <person name="Jogler C."/>
        </authorList>
    </citation>
    <scope>NUCLEOTIDE SEQUENCE [LARGE SCALE GENOMIC DNA]</scope>
    <source>
        <strain evidence="2 3">Pan216</strain>
    </source>
</reference>
<dbReference type="PROSITE" id="PS50943">
    <property type="entry name" value="HTH_CROC1"/>
    <property type="match status" value="1"/>
</dbReference>
<dbReference type="Pfam" id="PF01381">
    <property type="entry name" value="HTH_3"/>
    <property type="match status" value="1"/>
</dbReference>
<dbReference type="Proteomes" id="UP000317093">
    <property type="component" value="Chromosome"/>
</dbReference>
<dbReference type="EMBL" id="CP036279">
    <property type="protein sequence ID" value="QDU62128.1"/>
    <property type="molecule type" value="Genomic_DNA"/>
</dbReference>
<dbReference type="AlphaFoldDB" id="A0A518B573"/>
<evidence type="ECO:0000259" key="1">
    <source>
        <dbReference type="PROSITE" id="PS50943"/>
    </source>
</evidence>
<protein>
    <submittedName>
        <fullName evidence="2">Helix-turn-helix protein</fullName>
    </submittedName>
</protein>
<dbReference type="InterPro" id="IPR010982">
    <property type="entry name" value="Lambda_DNA-bd_dom_sf"/>
</dbReference>
<organism evidence="2 3">
    <name type="scientific">Kolteria novifilia</name>
    <dbReference type="NCBI Taxonomy" id="2527975"/>
    <lineage>
        <taxon>Bacteria</taxon>
        <taxon>Pseudomonadati</taxon>
        <taxon>Planctomycetota</taxon>
        <taxon>Planctomycetia</taxon>
        <taxon>Kolteriales</taxon>
        <taxon>Kolteriaceae</taxon>
        <taxon>Kolteria</taxon>
    </lineage>
</organism>
<keyword evidence="3" id="KW-1185">Reference proteome</keyword>
<dbReference type="KEGG" id="knv:Pan216_29950"/>
<gene>
    <name evidence="2" type="ORF">Pan216_29950</name>
</gene>
<dbReference type="GO" id="GO:0003677">
    <property type="term" value="F:DNA binding"/>
    <property type="evidence" value="ECO:0007669"/>
    <property type="project" value="InterPro"/>
</dbReference>